<evidence type="ECO:0000313" key="2">
    <source>
        <dbReference type="Proteomes" id="UP000002671"/>
    </source>
</evidence>
<proteinExistence type="predicted"/>
<protein>
    <submittedName>
        <fullName evidence="1">Uncharacterized protein</fullName>
    </submittedName>
</protein>
<organism evidence="1 2">
    <name type="scientific">Coxiella burnetii (strain RSA 493 / Nine Mile phase I)</name>
    <dbReference type="NCBI Taxonomy" id="227377"/>
    <lineage>
        <taxon>Bacteria</taxon>
        <taxon>Pseudomonadati</taxon>
        <taxon>Pseudomonadota</taxon>
        <taxon>Gammaproteobacteria</taxon>
        <taxon>Legionellales</taxon>
        <taxon>Coxiellaceae</taxon>
        <taxon>Coxiella</taxon>
    </lineage>
</organism>
<dbReference type="HOGENOM" id="CLU_3355686_0_0_6"/>
<sequence>MYFYKPPIVKGILSFCIFKNRLEQLTCILGIVIVII</sequence>
<keyword evidence="2" id="KW-1185">Reference proteome</keyword>
<reference evidence="1 2" key="2">
    <citation type="journal article" date="2009" name="Infect. Immun.">
        <title>Comparative genomics reveal extensive transposon-mediated genomic plasticity and diversity among potential effector proteins within the genus Coxiella.</title>
        <authorList>
            <person name="Beare P.A."/>
            <person name="Unsworth N."/>
            <person name="Andoh M."/>
            <person name="Voth D.E."/>
            <person name="Omsland A."/>
            <person name="Gilk S.D."/>
            <person name="Williams K.P."/>
            <person name="Sobral B.W."/>
            <person name="Kupko J.J.III."/>
            <person name="Porcella S.F."/>
            <person name="Samuel J.E."/>
            <person name="Heinzen R.A."/>
        </authorList>
    </citation>
    <scope>NUCLEOTIDE SEQUENCE [LARGE SCALE GENOMIC DNA]</scope>
    <source>
        <strain evidence="2">RSA 493 / Nine Mile phase I</strain>
    </source>
</reference>
<accession>B5QS93</accession>
<dbReference type="STRING" id="227377.CBU_0505a"/>
<dbReference type="Proteomes" id="UP000002671">
    <property type="component" value="Chromosome"/>
</dbReference>
<name>B5QS93_COXBU</name>
<dbReference type="AlphaFoldDB" id="B5QS93"/>
<gene>
    <name evidence="1" type="ORF">CBU_0505a</name>
</gene>
<dbReference type="EMBL" id="AE016828">
    <property type="protein sequence ID" value="ACI15257.1"/>
    <property type="molecule type" value="Genomic_DNA"/>
</dbReference>
<reference evidence="1 2" key="1">
    <citation type="journal article" date="2003" name="Proc. Natl. Acad. Sci. U.S.A.">
        <title>Complete genome sequence of the Q-fever pathogen, Coxiella burnetii.</title>
        <authorList>
            <person name="Seshadri R."/>
            <person name="Paulsen I.T."/>
            <person name="Eisen J.A."/>
            <person name="Read T.D."/>
            <person name="Nelson K.E."/>
            <person name="Nelson W.C."/>
            <person name="Ward N.L."/>
            <person name="Tettelin H."/>
            <person name="Davidsen T.M."/>
            <person name="Beanan M.J."/>
            <person name="Deboy R.T."/>
            <person name="Daugherty S.C."/>
            <person name="Brinkac L.M."/>
            <person name="Madupu R."/>
            <person name="Dodson R.J."/>
            <person name="Khouri H.M."/>
            <person name="Lee K.H."/>
            <person name="Carty H.A."/>
            <person name="Scanlan D."/>
            <person name="Heinzen R.A."/>
            <person name="Thompson H.A."/>
            <person name="Samuel J.E."/>
            <person name="Fraser C.M."/>
            <person name="Heidelberg J.F."/>
        </authorList>
    </citation>
    <scope>NUCLEOTIDE SEQUENCE [LARGE SCALE GENOMIC DNA]</scope>
    <source>
        <strain evidence="2">RSA 493 / Nine Mile phase I</strain>
    </source>
</reference>
<dbReference type="EnsemblBacteria" id="ACI15257">
    <property type="protein sequence ID" value="ACI15257"/>
    <property type="gene ID" value="CBU_0505a"/>
</dbReference>
<evidence type="ECO:0000313" key="1">
    <source>
        <dbReference type="EMBL" id="ACI15257.1"/>
    </source>
</evidence>